<evidence type="ECO:0000313" key="16">
    <source>
        <dbReference type="EMBL" id="SFF88265.1"/>
    </source>
</evidence>
<feature type="binding site" evidence="13">
    <location>
        <position position="90"/>
    </location>
    <ligand>
        <name>a menaquinol</name>
        <dbReference type="ChEBI" id="CHEBI:18151"/>
    </ligand>
</feature>
<evidence type="ECO:0000256" key="13">
    <source>
        <dbReference type="PIRSR" id="PIRSR000013-1"/>
    </source>
</evidence>
<evidence type="ECO:0000256" key="12">
    <source>
        <dbReference type="PIRNR" id="PIRNR000013"/>
    </source>
</evidence>
<keyword evidence="8 12" id="KW-0249">Electron transport</keyword>
<keyword evidence="4" id="KW-1003">Cell membrane</keyword>
<dbReference type="STRING" id="655355.SAMN05216283_11931"/>
<feature type="binding site" description="axial binding residue" evidence="14">
    <location>
        <position position="125"/>
    </location>
    <ligand>
        <name>heme</name>
        <dbReference type="ChEBI" id="CHEBI:30413"/>
        <label>3</label>
    </ligand>
    <ligandPart>
        <name>Fe</name>
        <dbReference type="ChEBI" id="CHEBI:18248"/>
    </ligandPart>
</feature>
<evidence type="ECO:0000256" key="14">
    <source>
        <dbReference type="PIRSR" id="PIRSR000013-2"/>
    </source>
</evidence>
<dbReference type="InterPro" id="IPR051174">
    <property type="entry name" value="Cytochrome_c-type_ET"/>
</dbReference>
<evidence type="ECO:0000256" key="1">
    <source>
        <dbReference type="ARBA" id="ARBA00004162"/>
    </source>
</evidence>
<gene>
    <name evidence="16" type="ORF">SAMN05216283_11931</name>
</gene>
<keyword evidence="3 12" id="KW-0813">Transport</keyword>
<feature type="binding site" description="covalent" evidence="13">
    <location>
        <position position="73"/>
    </location>
    <ligand>
        <name>heme</name>
        <dbReference type="ChEBI" id="CHEBI:30413"/>
        <label>2</label>
    </ligand>
</feature>
<dbReference type="GO" id="GO:0005886">
    <property type="term" value="C:plasma membrane"/>
    <property type="evidence" value="ECO:0007669"/>
    <property type="project" value="UniProtKB-SubCell"/>
</dbReference>
<evidence type="ECO:0000256" key="10">
    <source>
        <dbReference type="ARBA" id="ARBA00023004"/>
    </source>
</evidence>
<dbReference type="PANTHER" id="PTHR30333">
    <property type="entry name" value="CYTOCHROME C-TYPE PROTEIN"/>
    <property type="match status" value="1"/>
</dbReference>
<evidence type="ECO:0000256" key="2">
    <source>
        <dbReference type="ARBA" id="ARBA00007395"/>
    </source>
</evidence>
<dbReference type="GO" id="GO:0009055">
    <property type="term" value="F:electron transfer activity"/>
    <property type="evidence" value="ECO:0007669"/>
    <property type="project" value="TreeGrafter"/>
</dbReference>
<feature type="binding site" description="covalent" evidence="13">
    <location>
        <position position="49"/>
    </location>
    <ligand>
        <name>heme</name>
        <dbReference type="ChEBI" id="CHEBI:30413"/>
        <label>1</label>
    </ligand>
</feature>
<evidence type="ECO:0000256" key="5">
    <source>
        <dbReference type="ARBA" id="ARBA00022617"/>
    </source>
</evidence>
<feature type="binding site" description="axial binding residue" evidence="14">
    <location>
        <position position="52"/>
    </location>
    <ligand>
        <name>heme</name>
        <dbReference type="ChEBI" id="CHEBI:30413"/>
        <label>1</label>
    </ligand>
    <ligandPart>
        <name>Fe</name>
        <dbReference type="ChEBI" id="CHEBI:18248"/>
    </ligandPart>
</feature>
<dbReference type="InterPro" id="IPR036280">
    <property type="entry name" value="Multihaem_cyt_sf"/>
</dbReference>
<feature type="binding site" description="axial binding residue" evidence="14">
    <location>
        <position position="74"/>
    </location>
    <ligand>
        <name>heme</name>
        <dbReference type="ChEBI" id="CHEBI:30413"/>
        <label>2</label>
    </ligand>
    <ligandPart>
        <name>Fe</name>
        <dbReference type="ChEBI" id="CHEBI:18248"/>
    </ligandPart>
</feature>
<feature type="binding site" description="axial binding residue" evidence="14">
    <location>
        <position position="90"/>
    </location>
    <ligand>
        <name>heme</name>
        <dbReference type="ChEBI" id="CHEBI:30413"/>
        <label>1</label>
    </ligand>
    <ligandPart>
        <name>Fe</name>
        <dbReference type="ChEBI" id="CHEBI:18248"/>
    </ligandPart>
</feature>
<dbReference type="GO" id="GO:0019333">
    <property type="term" value="P:denitrification pathway"/>
    <property type="evidence" value="ECO:0007669"/>
    <property type="project" value="InterPro"/>
</dbReference>
<dbReference type="InterPro" id="IPR038266">
    <property type="entry name" value="NapC/NirT_cytc_sf"/>
</dbReference>
<dbReference type="PANTHER" id="PTHR30333:SF1">
    <property type="entry name" value="CYTOCHROME C-TYPE PROTEIN NAPC"/>
    <property type="match status" value="1"/>
</dbReference>
<feature type="binding site" evidence="13">
    <location>
        <position position="71"/>
    </location>
    <ligand>
        <name>a menaquinol</name>
        <dbReference type="ChEBI" id="CHEBI:18151"/>
    </ligand>
</feature>
<keyword evidence="10 12" id="KW-0408">Iron</keyword>
<feature type="binding site" description="covalent" evidence="13">
    <location>
        <position position="124"/>
    </location>
    <ligand>
        <name>heme</name>
        <dbReference type="ChEBI" id="CHEBI:30413"/>
        <label>3</label>
    </ligand>
</feature>
<keyword evidence="5 12" id="KW-0349">Heme</keyword>
<feature type="binding site" description="covalent" evidence="13">
    <location>
        <position position="121"/>
    </location>
    <ligand>
        <name>heme</name>
        <dbReference type="ChEBI" id="CHEBI:30413"/>
        <label>3</label>
    </ligand>
</feature>
<dbReference type="GO" id="GO:0009061">
    <property type="term" value="P:anaerobic respiration"/>
    <property type="evidence" value="ECO:0007669"/>
    <property type="project" value="TreeGrafter"/>
</dbReference>
<comment type="cofactor">
    <cofactor evidence="13">
        <name>heme</name>
        <dbReference type="ChEBI" id="CHEBI:30413"/>
    </cofactor>
    <text evidence="13">Binds 4 heme groups per subunit.</text>
</comment>
<dbReference type="Pfam" id="PF03264">
    <property type="entry name" value="Cytochrom_NNT"/>
    <property type="match status" value="1"/>
</dbReference>
<name>A0A1I2M9W4_9BACT</name>
<keyword evidence="17" id="KW-1185">Reference proteome</keyword>
<keyword evidence="7 12" id="KW-0479">Metal-binding</keyword>
<evidence type="ECO:0000256" key="9">
    <source>
        <dbReference type="ARBA" id="ARBA00022989"/>
    </source>
</evidence>
<dbReference type="GO" id="GO:0022900">
    <property type="term" value="P:electron transport chain"/>
    <property type="evidence" value="ECO:0007669"/>
    <property type="project" value="InterPro"/>
</dbReference>
<feature type="binding site" description="covalent" evidence="13">
    <location>
        <position position="153"/>
    </location>
    <ligand>
        <name>heme</name>
        <dbReference type="ChEBI" id="CHEBI:30413"/>
        <label>4</label>
    </ligand>
</feature>
<evidence type="ECO:0000256" key="7">
    <source>
        <dbReference type="ARBA" id="ARBA00022723"/>
    </source>
</evidence>
<feature type="binding site" description="axial binding residue" evidence="14">
    <location>
        <position position="154"/>
    </location>
    <ligand>
        <name>heme</name>
        <dbReference type="ChEBI" id="CHEBI:30413"/>
        <label>4</label>
    </ligand>
    <ligandPart>
        <name>Fe</name>
        <dbReference type="ChEBI" id="CHEBI:18248"/>
    </ligandPart>
</feature>
<dbReference type="SUPFAM" id="SSF48695">
    <property type="entry name" value="Multiheme cytochromes"/>
    <property type="match status" value="1"/>
</dbReference>
<evidence type="ECO:0000313" key="17">
    <source>
        <dbReference type="Proteomes" id="UP000198964"/>
    </source>
</evidence>
<evidence type="ECO:0000256" key="8">
    <source>
        <dbReference type="ARBA" id="ARBA00022982"/>
    </source>
</evidence>
<dbReference type="Gene3D" id="1.10.3820.10">
    <property type="entry name" value="Di-heme elbow motif domain"/>
    <property type="match status" value="1"/>
</dbReference>
<keyword evidence="9" id="KW-1133">Transmembrane helix</keyword>
<keyword evidence="6" id="KW-0812">Transmembrane</keyword>
<dbReference type="GO" id="GO:0020037">
    <property type="term" value="F:heme binding"/>
    <property type="evidence" value="ECO:0007669"/>
    <property type="project" value="InterPro"/>
</dbReference>
<dbReference type="RefSeq" id="WP_093921721.1">
    <property type="nucleotide sequence ID" value="NZ_FONW01000019.1"/>
</dbReference>
<protein>
    <recommendedName>
        <fullName evidence="12">Cytochrome c-type protein</fullName>
    </recommendedName>
</protein>
<evidence type="ECO:0000256" key="3">
    <source>
        <dbReference type="ARBA" id="ARBA00022448"/>
    </source>
</evidence>
<dbReference type="InterPro" id="IPR005126">
    <property type="entry name" value="NapC/NirT_cyt_c_N"/>
</dbReference>
<comment type="subcellular location">
    <subcellularLocation>
        <location evidence="1">Cell membrane</location>
        <topology evidence="1">Single-pass membrane protein</topology>
    </subcellularLocation>
</comment>
<feature type="binding site" description="covalent" evidence="13">
    <location>
        <position position="70"/>
    </location>
    <ligand>
        <name>heme</name>
        <dbReference type="ChEBI" id="CHEBI:30413"/>
        <label>2</label>
    </ligand>
</feature>
<dbReference type="Proteomes" id="UP000198964">
    <property type="component" value="Unassembled WGS sequence"/>
</dbReference>
<evidence type="ECO:0000259" key="15">
    <source>
        <dbReference type="Pfam" id="PF03264"/>
    </source>
</evidence>
<evidence type="ECO:0000256" key="6">
    <source>
        <dbReference type="ARBA" id="ARBA00022692"/>
    </source>
</evidence>
<proteinExistence type="inferred from homology"/>
<feature type="binding site" description="axial binding residue" evidence="14">
    <location>
        <position position="159"/>
    </location>
    <ligand>
        <name>heme</name>
        <dbReference type="ChEBI" id="CHEBI:30413"/>
        <label>2</label>
    </ligand>
    <ligandPart>
        <name>Fe</name>
        <dbReference type="ChEBI" id="CHEBI:18248"/>
    </ligandPart>
</feature>
<reference evidence="16 17" key="1">
    <citation type="submission" date="2016-10" db="EMBL/GenBank/DDBJ databases">
        <authorList>
            <person name="de Groot N.N."/>
        </authorList>
    </citation>
    <scope>NUCLEOTIDE SEQUENCE [LARGE SCALE GENOMIC DNA]</scope>
    <source>
        <strain evidence="16 17">CGMCC 1.9156</strain>
    </source>
</reference>
<sequence length="190" mass="22004">MIKKLHPPKIWRIPVILALGVFSGLFMLSVYLSKAHSYLSDDPKTCVNCHIMAPQYATWNHSSHREVTNCNDCHVPHNNVFNKYYFKAKDGLRHATMFTLRKEPQVIFIHEAGAEVVHQNCVRCHENQLMDAQQSVCIANYKENRTERKCWDCHREVPHGRVNSLSSTPYARVPLPESPVPEWIKQLDNN</sequence>
<comment type="similarity">
    <text evidence="2">Belongs to the NapC/NirT/NrfH family.</text>
</comment>
<evidence type="ECO:0000256" key="11">
    <source>
        <dbReference type="ARBA" id="ARBA00023136"/>
    </source>
</evidence>
<dbReference type="InterPro" id="IPR024717">
    <property type="entry name" value="NapC/NirT/NrfH"/>
</dbReference>
<feature type="binding site" description="covalent" evidence="13">
    <location>
        <position position="46"/>
    </location>
    <ligand>
        <name>heme</name>
        <dbReference type="ChEBI" id="CHEBI:30413"/>
        <label>1</label>
    </ligand>
</feature>
<keyword evidence="11" id="KW-0472">Membrane</keyword>
<accession>A0A1I2M9W4</accession>
<dbReference type="EMBL" id="FONW01000019">
    <property type="protein sequence ID" value="SFF88265.1"/>
    <property type="molecule type" value="Genomic_DNA"/>
</dbReference>
<dbReference type="PIRSF" id="PIRSF000013">
    <property type="entry name" value="4_hem_cytochrm_NapC"/>
    <property type="match status" value="1"/>
</dbReference>
<dbReference type="NCBIfam" id="TIGR03153">
    <property type="entry name" value="cytochr_NrfH"/>
    <property type="match status" value="1"/>
</dbReference>
<feature type="binding site" evidence="13">
    <location>
        <position position="83"/>
    </location>
    <ligand>
        <name>a menaquinol</name>
        <dbReference type="ChEBI" id="CHEBI:18151"/>
    </ligand>
</feature>
<evidence type="ECO:0000256" key="4">
    <source>
        <dbReference type="ARBA" id="ARBA00022475"/>
    </source>
</evidence>
<feature type="binding site" description="covalent" evidence="13">
    <location>
        <position position="150"/>
    </location>
    <ligand>
        <name>heme</name>
        <dbReference type="ChEBI" id="CHEBI:30413"/>
        <label>4</label>
    </ligand>
</feature>
<comment type="PTM">
    <text evidence="12">Binds 4 heme groups per subunit.</text>
</comment>
<dbReference type="AlphaFoldDB" id="A0A1I2M9W4"/>
<organism evidence="16 17">
    <name type="scientific">Sunxiuqinia elliptica</name>
    <dbReference type="NCBI Taxonomy" id="655355"/>
    <lineage>
        <taxon>Bacteria</taxon>
        <taxon>Pseudomonadati</taxon>
        <taxon>Bacteroidota</taxon>
        <taxon>Bacteroidia</taxon>
        <taxon>Marinilabiliales</taxon>
        <taxon>Prolixibacteraceae</taxon>
        <taxon>Sunxiuqinia</taxon>
    </lineage>
</organism>
<dbReference type="GO" id="GO:0046872">
    <property type="term" value="F:metal ion binding"/>
    <property type="evidence" value="ECO:0007669"/>
    <property type="project" value="UniProtKB-KW"/>
</dbReference>
<feature type="domain" description="NapC/NirT cytochrome c N-terminal" evidence="15">
    <location>
        <begin position="13"/>
        <end position="161"/>
    </location>
</feature>
<dbReference type="InterPro" id="IPR017571">
    <property type="entry name" value="NrfH"/>
</dbReference>